<dbReference type="PRINTS" id="PR01217">
    <property type="entry name" value="PRICHEXTENSN"/>
</dbReference>
<protein>
    <recommendedName>
        <fullName evidence="3">PatA-like N-terminal domain-containing protein</fullName>
    </recommendedName>
</protein>
<sequence length="473" mass="49926">MDHRRGQEPLDTRDARAIFSGDLSEVALVDLVQTLELGRRTGVVHLTGPAGRAATLWLRDGRPVDCELGAIQGEAAFHRLLRWTEGGFAVEFEPVTRPARIAASTQALVLEGLRRAEAWRAAAARLPDLGAPVEIDYRLLSDRLAEIPDDVNALLRTVDGRRTVEQVIDDAGLDELAAAAMVERLFAEQILRLAPPRAAPAAPARAATPDPERVTWFAGPSEREPAPTAPAAQAAPAARPRPAPAAAAPARPRAAPPDPAPQPEGRPGEPRPPRIVRFPPREKVPAPTPRPGDPGTPPPAAPEPAARRAPARPPAARRAPASGSRALRVGLALAMVALAAAVAWGRWRGGGRASASVAYEAEVAEARRLQQAGRLEEAIAGYRRALAGHDTSDGEAELGRMLAQAAQPAAAIAALQRAVELDGANAGAYIALGEALLGEQRAAEARGAFERYLALEPQGGRAEEVRAALERMK</sequence>
<dbReference type="EMBL" id="BJTG01000003">
    <property type="protein sequence ID" value="GEJ56849.1"/>
    <property type="molecule type" value="Genomic_DNA"/>
</dbReference>
<evidence type="ECO:0000313" key="5">
    <source>
        <dbReference type="Proteomes" id="UP000503640"/>
    </source>
</evidence>
<keyword evidence="5" id="KW-1185">Reference proteome</keyword>
<dbReference type="SUPFAM" id="SSF48452">
    <property type="entry name" value="TPR-like"/>
    <property type="match status" value="1"/>
</dbReference>
<reference evidence="5" key="1">
    <citation type="journal article" date="2020" name="Appl. Environ. Microbiol.">
        <title>Diazotrophic Anaeromyxobacter Isolates from Soils.</title>
        <authorList>
            <person name="Masuda Y."/>
            <person name="Yamanaka H."/>
            <person name="Xu Z.X."/>
            <person name="Shiratori Y."/>
            <person name="Aono T."/>
            <person name="Amachi S."/>
            <person name="Senoo K."/>
            <person name="Itoh H."/>
        </authorList>
    </citation>
    <scope>NUCLEOTIDE SEQUENCE [LARGE SCALE GENOMIC DNA]</scope>
    <source>
        <strain evidence="5">R267</strain>
    </source>
</reference>
<feature type="repeat" description="TPR" evidence="1">
    <location>
        <begin position="426"/>
        <end position="459"/>
    </location>
</feature>
<dbReference type="AlphaFoldDB" id="A0A7I9VL67"/>
<keyword evidence="1" id="KW-0802">TPR repeat</keyword>
<evidence type="ECO:0000256" key="1">
    <source>
        <dbReference type="PROSITE-ProRule" id="PRU00339"/>
    </source>
</evidence>
<evidence type="ECO:0000259" key="3">
    <source>
        <dbReference type="Pfam" id="PF14332"/>
    </source>
</evidence>
<gene>
    <name evidence="4" type="ORF">AMYX_15900</name>
</gene>
<dbReference type="PROSITE" id="PS50005">
    <property type="entry name" value="TPR"/>
    <property type="match status" value="1"/>
</dbReference>
<dbReference type="RefSeq" id="WP_176064320.1">
    <property type="nucleotide sequence ID" value="NZ_BJTG01000003.1"/>
</dbReference>
<name>A0A7I9VL67_9BACT</name>
<dbReference type="Gene3D" id="1.25.40.10">
    <property type="entry name" value="Tetratricopeptide repeat domain"/>
    <property type="match status" value="1"/>
</dbReference>
<feature type="region of interest" description="Disordered" evidence="2">
    <location>
        <begin position="199"/>
        <end position="322"/>
    </location>
</feature>
<feature type="compositionally biased region" description="Low complexity" evidence="2">
    <location>
        <begin position="303"/>
        <end position="322"/>
    </location>
</feature>
<dbReference type="PANTHER" id="PTHR36304:SF4">
    <property type="entry name" value="DUF4388 DOMAIN-CONTAINING PROTEIN"/>
    <property type="match status" value="1"/>
</dbReference>
<dbReference type="Proteomes" id="UP000503640">
    <property type="component" value="Unassembled WGS sequence"/>
</dbReference>
<accession>A0A7I9VL67</accession>
<comment type="caution">
    <text evidence="4">The sequence shown here is derived from an EMBL/GenBank/DDBJ whole genome shotgun (WGS) entry which is preliminary data.</text>
</comment>
<dbReference type="InterPro" id="IPR025497">
    <property type="entry name" value="PatA-like_N"/>
</dbReference>
<feature type="compositionally biased region" description="Pro residues" evidence="2">
    <location>
        <begin position="254"/>
        <end position="264"/>
    </location>
</feature>
<dbReference type="PANTHER" id="PTHR36304">
    <property type="entry name" value="DOMAIN GTPASE-ACTIVATING PROTEIN, PUTATIVE-RELATED-RELATED"/>
    <property type="match status" value="1"/>
</dbReference>
<feature type="compositionally biased region" description="Low complexity" evidence="2">
    <location>
        <begin position="229"/>
        <end position="253"/>
    </location>
</feature>
<dbReference type="InterPro" id="IPR011990">
    <property type="entry name" value="TPR-like_helical_dom_sf"/>
</dbReference>
<feature type="domain" description="PatA-like N-terminal" evidence="3">
    <location>
        <begin position="20"/>
        <end position="120"/>
    </location>
</feature>
<evidence type="ECO:0000256" key="2">
    <source>
        <dbReference type="SAM" id="MobiDB-lite"/>
    </source>
</evidence>
<evidence type="ECO:0000313" key="4">
    <source>
        <dbReference type="EMBL" id="GEJ56849.1"/>
    </source>
</evidence>
<dbReference type="Pfam" id="PF14332">
    <property type="entry name" value="DUF4388"/>
    <property type="match status" value="1"/>
</dbReference>
<feature type="compositionally biased region" description="Pro residues" evidence="2">
    <location>
        <begin position="286"/>
        <end position="302"/>
    </location>
</feature>
<proteinExistence type="predicted"/>
<organism evidence="4 5">
    <name type="scientific">Anaeromyxobacter diazotrophicus</name>
    <dbReference type="NCBI Taxonomy" id="2590199"/>
    <lineage>
        <taxon>Bacteria</taxon>
        <taxon>Pseudomonadati</taxon>
        <taxon>Myxococcota</taxon>
        <taxon>Myxococcia</taxon>
        <taxon>Myxococcales</taxon>
        <taxon>Cystobacterineae</taxon>
        <taxon>Anaeromyxobacteraceae</taxon>
        <taxon>Anaeromyxobacter</taxon>
    </lineage>
</organism>
<dbReference type="InterPro" id="IPR019734">
    <property type="entry name" value="TPR_rpt"/>
</dbReference>